<feature type="compositionally biased region" description="Low complexity" evidence="1">
    <location>
        <begin position="75"/>
        <end position="88"/>
    </location>
</feature>
<protein>
    <submittedName>
        <fullName evidence="3">Uncharacterized protein</fullName>
    </submittedName>
</protein>
<feature type="signal peptide" evidence="2">
    <location>
        <begin position="1"/>
        <end position="29"/>
    </location>
</feature>
<dbReference type="AlphaFoldDB" id="A0A679JKW3"/>
<gene>
    <name evidence="3" type="ORF">MBLL_00335</name>
</gene>
<evidence type="ECO:0000313" key="3">
    <source>
        <dbReference type="EMBL" id="CAA2136784.1"/>
    </source>
</evidence>
<geneLocation type="plasmid" evidence="3">
    <name>1</name>
</geneLocation>
<feature type="region of interest" description="Disordered" evidence="1">
    <location>
        <begin position="73"/>
        <end position="100"/>
    </location>
</feature>
<name>A0A679JKW3_9HYPH</name>
<proteinExistence type="predicted"/>
<dbReference type="EMBL" id="LR743510">
    <property type="protein sequence ID" value="CAA2136784.1"/>
    <property type="molecule type" value="Genomic_DNA"/>
</dbReference>
<sequence length="100" mass="10511">MSRGTRHSVGWLLWTALAVSSLAGTAARAEPGEDAARDPTLNPLHSIAPQSLTAFRDRPLFEASRRRYVAPRPAPVAEPVARAPAAPVLNRSGFPGGSAS</sequence>
<keyword evidence="2" id="KW-0732">Signal</keyword>
<feature type="chain" id="PRO_5025577508" evidence="2">
    <location>
        <begin position="30"/>
        <end position="100"/>
    </location>
</feature>
<accession>A0A679JKW3</accession>
<reference evidence="3" key="1">
    <citation type="submission" date="2019-12" db="EMBL/GenBank/DDBJ databases">
        <authorList>
            <person name="Cremers G."/>
        </authorList>
    </citation>
    <scope>NUCLEOTIDE SEQUENCE</scope>
    <source>
        <strain evidence="3">Mbul2</strain>
        <plasmid evidence="3">1</plasmid>
    </source>
</reference>
<evidence type="ECO:0000256" key="1">
    <source>
        <dbReference type="SAM" id="MobiDB-lite"/>
    </source>
</evidence>
<organism evidence="3">
    <name type="scientific">Methylobacterium bullatum</name>
    <dbReference type="NCBI Taxonomy" id="570505"/>
    <lineage>
        <taxon>Bacteria</taxon>
        <taxon>Pseudomonadati</taxon>
        <taxon>Pseudomonadota</taxon>
        <taxon>Alphaproteobacteria</taxon>
        <taxon>Hyphomicrobiales</taxon>
        <taxon>Methylobacteriaceae</taxon>
        <taxon>Methylobacterium</taxon>
    </lineage>
</organism>
<evidence type="ECO:0000256" key="2">
    <source>
        <dbReference type="SAM" id="SignalP"/>
    </source>
</evidence>
<keyword evidence="3" id="KW-0614">Plasmid</keyword>
<feature type="region of interest" description="Disordered" evidence="1">
    <location>
        <begin position="25"/>
        <end position="48"/>
    </location>
</feature>
<dbReference type="RefSeq" id="WP_339158915.1">
    <property type="nucleotide sequence ID" value="NZ_LR743510.1"/>
</dbReference>